<reference evidence="6" key="1">
    <citation type="submission" date="2023-04" db="EMBL/GenBank/DDBJ databases">
        <title>Genomic characterization of faba bean (Vicia faba) microsymbionts in Mexican soils.</title>
        <authorList>
            <person name="Rivera Orduna F.N."/>
            <person name="Guevara-Luna J."/>
            <person name="Yan J."/>
            <person name="Arroyo-Herrera I."/>
            <person name="Li Y."/>
            <person name="Vasquez-Murrieta M.S."/>
            <person name="Wang E.T."/>
        </authorList>
    </citation>
    <scope>NUCLEOTIDE SEQUENCE</scope>
    <source>
        <strain evidence="6">CH26</strain>
    </source>
</reference>
<comment type="subcellular location">
    <subcellularLocation>
        <location evidence="1">Membrane</location>
        <topology evidence="1">Multi-pass membrane protein</topology>
    </subcellularLocation>
</comment>
<dbReference type="Pfam" id="PF10136">
    <property type="entry name" value="SpecificRecomb"/>
    <property type="match status" value="1"/>
</dbReference>
<evidence type="ECO:0000256" key="2">
    <source>
        <dbReference type="ARBA" id="ARBA00022692"/>
    </source>
</evidence>
<evidence type="ECO:0000256" key="4">
    <source>
        <dbReference type="ARBA" id="ARBA00023136"/>
    </source>
</evidence>
<evidence type="ECO:0000313" key="7">
    <source>
        <dbReference type="Proteomes" id="UP001268610"/>
    </source>
</evidence>
<protein>
    <submittedName>
        <fullName evidence="6">Recombinase</fullName>
    </submittedName>
</protein>
<dbReference type="Proteomes" id="UP001268610">
    <property type="component" value="Unassembled WGS sequence"/>
</dbReference>
<evidence type="ECO:0000256" key="5">
    <source>
        <dbReference type="SAM" id="Phobius"/>
    </source>
</evidence>
<proteinExistence type="predicted"/>
<accession>A0AAJ2H367</accession>
<feature type="non-terminal residue" evidence="6">
    <location>
        <position position="129"/>
    </location>
</feature>
<evidence type="ECO:0000256" key="3">
    <source>
        <dbReference type="ARBA" id="ARBA00022989"/>
    </source>
</evidence>
<name>A0AAJ2H367_9HYPH</name>
<feature type="non-terminal residue" evidence="6">
    <location>
        <position position="1"/>
    </location>
</feature>
<feature type="transmembrane region" description="Helical" evidence="5">
    <location>
        <begin position="29"/>
        <end position="51"/>
    </location>
</feature>
<keyword evidence="2 5" id="KW-0812">Transmembrane</keyword>
<gene>
    <name evidence="6" type="ORF">RJJ65_39030</name>
</gene>
<dbReference type="InterPro" id="IPR011385">
    <property type="entry name" value="Site-sp_rcmbase"/>
</dbReference>
<keyword evidence="3 5" id="KW-1133">Transmembrane helix</keyword>
<keyword evidence="4 5" id="KW-0472">Membrane</keyword>
<dbReference type="AlphaFoldDB" id="A0AAJ2H367"/>
<comment type="caution">
    <text evidence="6">The sequence shown here is derived from an EMBL/GenBank/DDBJ whole genome shotgun (WGS) entry which is preliminary data.</text>
</comment>
<evidence type="ECO:0000256" key="1">
    <source>
        <dbReference type="ARBA" id="ARBA00004141"/>
    </source>
</evidence>
<organism evidence="6 7">
    <name type="scientific">Rhizobium hidalgonense</name>
    <dbReference type="NCBI Taxonomy" id="1538159"/>
    <lineage>
        <taxon>Bacteria</taxon>
        <taxon>Pseudomonadati</taxon>
        <taxon>Pseudomonadota</taxon>
        <taxon>Alphaproteobacteria</taxon>
        <taxon>Hyphomicrobiales</taxon>
        <taxon>Rhizobiaceae</taxon>
        <taxon>Rhizobium/Agrobacterium group</taxon>
        <taxon>Rhizobium</taxon>
    </lineage>
</organism>
<dbReference type="EMBL" id="JAVLSF010000926">
    <property type="protein sequence ID" value="MDR9778540.1"/>
    <property type="molecule type" value="Genomic_DNA"/>
</dbReference>
<evidence type="ECO:0000313" key="6">
    <source>
        <dbReference type="EMBL" id="MDR9778540.1"/>
    </source>
</evidence>
<sequence>RQVTENASRTGGHYVSTDRRGYTDMYRSGAGAGAIVAIMATLKLLASRLALAPLNQAFIYSMNYSLGFMLIHVMHFTVATKQPAMTAAALAATVQQNTSNRTDQMAELAVLTVNIMRTPFIASVGNISI</sequence>
<dbReference type="GO" id="GO:0016020">
    <property type="term" value="C:membrane"/>
    <property type="evidence" value="ECO:0007669"/>
    <property type="project" value="UniProtKB-SubCell"/>
</dbReference>
<feature type="transmembrane region" description="Helical" evidence="5">
    <location>
        <begin position="57"/>
        <end position="78"/>
    </location>
</feature>
<dbReference type="InterPro" id="IPR023271">
    <property type="entry name" value="Aquaporin-like"/>
</dbReference>
<dbReference type="Gene3D" id="1.20.1080.10">
    <property type="entry name" value="Glycerol uptake facilitator protein"/>
    <property type="match status" value="1"/>
</dbReference>